<name>A0ABW9QZP5_9ACTN</name>
<keyword evidence="4" id="KW-1185">Reference proteome</keyword>
<organism evidence="3 4">
    <name type="scientific">Acidiferrimicrobium australe</name>
    <dbReference type="NCBI Taxonomy" id="2664430"/>
    <lineage>
        <taxon>Bacteria</taxon>
        <taxon>Bacillati</taxon>
        <taxon>Actinomycetota</taxon>
        <taxon>Acidimicrobiia</taxon>
        <taxon>Acidimicrobiales</taxon>
        <taxon>Acidimicrobiaceae</taxon>
        <taxon>Acidiferrimicrobium</taxon>
    </lineage>
</organism>
<reference evidence="3 4" key="1">
    <citation type="submission" date="2019-11" db="EMBL/GenBank/DDBJ databases">
        <title>Acidiferrimicrobium australis gen. nov., sp. nov., an acidophilic and obligately heterotrophic, member of the Actinobacteria that catalyses dissimilatory oxido- reduction of iron isolated from metal-rich acidic water in Chile.</title>
        <authorList>
            <person name="Gonzalez D."/>
            <person name="Huber K."/>
            <person name="Hedrich S."/>
            <person name="Rojas-Villalobos C."/>
            <person name="Quatrini R."/>
            <person name="Dinamarca M.A."/>
            <person name="Schwarz A."/>
            <person name="Canales C."/>
            <person name="Nancucheo I."/>
        </authorList>
    </citation>
    <scope>NUCLEOTIDE SEQUENCE [LARGE SCALE GENOMIC DNA]</scope>
    <source>
        <strain evidence="3 4">USS-CCA1</strain>
    </source>
</reference>
<dbReference type="Proteomes" id="UP000437736">
    <property type="component" value="Unassembled WGS sequence"/>
</dbReference>
<accession>A0ABW9QZP5</accession>
<keyword evidence="1" id="KW-0472">Membrane</keyword>
<keyword evidence="1" id="KW-1133">Transmembrane helix</keyword>
<comment type="caution">
    <text evidence="3">The sequence shown here is derived from an EMBL/GenBank/DDBJ whole genome shotgun (WGS) entry which is preliminary data.</text>
</comment>
<evidence type="ECO:0000313" key="3">
    <source>
        <dbReference type="EMBL" id="MST35354.1"/>
    </source>
</evidence>
<feature type="transmembrane region" description="Helical" evidence="1">
    <location>
        <begin position="31"/>
        <end position="50"/>
    </location>
</feature>
<dbReference type="EMBL" id="WJHE01001658">
    <property type="protein sequence ID" value="MST35354.1"/>
    <property type="molecule type" value="Genomic_DNA"/>
</dbReference>
<dbReference type="InterPro" id="IPR009597">
    <property type="entry name" value="DUF1206"/>
</dbReference>
<evidence type="ECO:0000313" key="4">
    <source>
        <dbReference type="Proteomes" id="UP000437736"/>
    </source>
</evidence>
<evidence type="ECO:0000256" key="1">
    <source>
        <dbReference type="SAM" id="Phobius"/>
    </source>
</evidence>
<gene>
    <name evidence="3" type="ORF">GHK86_21810</name>
</gene>
<proteinExistence type="predicted"/>
<feature type="non-terminal residue" evidence="3">
    <location>
        <position position="1"/>
    </location>
</feature>
<evidence type="ECO:0000259" key="2">
    <source>
        <dbReference type="Pfam" id="PF06724"/>
    </source>
</evidence>
<dbReference type="Pfam" id="PF06724">
    <property type="entry name" value="DUF1206"/>
    <property type="match status" value="1"/>
</dbReference>
<feature type="transmembrane region" description="Helical" evidence="1">
    <location>
        <begin position="70"/>
        <end position="95"/>
    </location>
</feature>
<keyword evidence="1" id="KW-0812">Transmembrane</keyword>
<protein>
    <submittedName>
        <fullName evidence="3">DUF1206 domain-containing protein</fullName>
    </submittedName>
</protein>
<sequence length="100" mass="10060">GAMGTFADDLELGRLGPAARRAVRALGTAGTVARGAVVVIVGGFLLAAGIDHRAGQAKGLDASLVAVGRHPYGVAVLVAVAFGLACFGLFSIVAARYRRL</sequence>
<feature type="domain" description="DUF1206" evidence="2">
    <location>
        <begin position="29"/>
        <end position="98"/>
    </location>
</feature>